<dbReference type="Gene3D" id="1.50.40.10">
    <property type="entry name" value="Mitochondrial carrier domain"/>
    <property type="match status" value="1"/>
</dbReference>
<dbReference type="PRINTS" id="PR00926">
    <property type="entry name" value="MITOCARRIER"/>
</dbReference>
<dbReference type="PANTHER" id="PTHR24089">
    <property type="entry name" value="SOLUTE CARRIER FAMILY 25"/>
    <property type="match status" value="1"/>
</dbReference>
<protein>
    <recommendedName>
        <fullName evidence="11">Mitochondrial carrier protein</fullName>
    </recommendedName>
</protein>
<dbReference type="InterPro" id="IPR023395">
    <property type="entry name" value="MCP_dom_sf"/>
</dbReference>
<organism evidence="10">
    <name type="scientific">Aureococcus anophagefferens</name>
    <name type="common">Harmful bloom alga</name>
    <dbReference type="NCBI Taxonomy" id="44056"/>
    <lineage>
        <taxon>Eukaryota</taxon>
        <taxon>Sar</taxon>
        <taxon>Stramenopiles</taxon>
        <taxon>Ochrophyta</taxon>
        <taxon>Pelagophyceae</taxon>
        <taxon>Pelagomonadales</taxon>
        <taxon>Pelagomonadaceae</taxon>
        <taxon>Aureococcus</taxon>
    </lineage>
</organism>
<dbReference type="Proteomes" id="UP000002729">
    <property type="component" value="Unassembled WGS sequence"/>
</dbReference>
<keyword evidence="5 6" id="KW-0472">Membrane</keyword>
<feature type="chain" id="PRO_5003263065" description="Mitochondrial carrier protein" evidence="8">
    <location>
        <begin position="19"/>
        <end position="363"/>
    </location>
</feature>
<evidence type="ECO:0000256" key="6">
    <source>
        <dbReference type="PROSITE-ProRule" id="PRU00282"/>
    </source>
</evidence>
<evidence type="ECO:0000256" key="1">
    <source>
        <dbReference type="ARBA" id="ARBA00004141"/>
    </source>
</evidence>
<dbReference type="PROSITE" id="PS50920">
    <property type="entry name" value="SOLCAR"/>
    <property type="match status" value="3"/>
</dbReference>
<dbReference type="GeneID" id="20221906"/>
<dbReference type="InterPro" id="IPR018108">
    <property type="entry name" value="MCP_transmembrane"/>
</dbReference>
<evidence type="ECO:0000256" key="2">
    <source>
        <dbReference type="ARBA" id="ARBA00022448"/>
    </source>
</evidence>
<feature type="repeat" description="Solcar" evidence="6">
    <location>
        <begin position="75"/>
        <end position="159"/>
    </location>
</feature>
<evidence type="ECO:0000256" key="7">
    <source>
        <dbReference type="RuleBase" id="RU000488"/>
    </source>
</evidence>
<accession>F0YIR6</accession>
<proteinExistence type="inferred from homology"/>
<comment type="similarity">
    <text evidence="7">Belongs to the mitochondrial carrier (TC 2.A.29) family.</text>
</comment>
<feature type="repeat" description="Solcar" evidence="6">
    <location>
        <begin position="173"/>
        <end position="258"/>
    </location>
</feature>
<name>F0YIR6_AURAN</name>
<dbReference type="GO" id="GO:0055085">
    <property type="term" value="P:transmembrane transport"/>
    <property type="evidence" value="ECO:0007669"/>
    <property type="project" value="InterPro"/>
</dbReference>
<dbReference type="AlphaFoldDB" id="F0YIR6"/>
<dbReference type="RefSeq" id="XP_009040362.1">
    <property type="nucleotide sequence ID" value="XM_009042114.1"/>
</dbReference>
<evidence type="ECO:0000313" key="9">
    <source>
        <dbReference type="EMBL" id="EGB05011.1"/>
    </source>
</evidence>
<feature type="repeat" description="Solcar" evidence="6">
    <location>
        <begin position="266"/>
        <end position="355"/>
    </location>
</feature>
<dbReference type="InterPro" id="IPR002067">
    <property type="entry name" value="MCP"/>
</dbReference>
<keyword evidence="4" id="KW-0677">Repeat</keyword>
<feature type="signal peptide" evidence="8">
    <location>
        <begin position="1"/>
        <end position="18"/>
    </location>
</feature>
<dbReference type="eggNOG" id="KOG0752">
    <property type="taxonomic scope" value="Eukaryota"/>
</dbReference>
<gene>
    <name evidence="9" type="ORF">AURANDRAFT_38765</name>
</gene>
<dbReference type="Pfam" id="PF00153">
    <property type="entry name" value="Mito_carr"/>
    <property type="match status" value="3"/>
</dbReference>
<evidence type="ECO:0000313" key="10">
    <source>
        <dbReference type="Proteomes" id="UP000002729"/>
    </source>
</evidence>
<dbReference type="OMA" id="ESPPFQE"/>
<reference evidence="9 10" key="1">
    <citation type="journal article" date="2011" name="Proc. Natl. Acad. Sci. U.S.A.">
        <title>Niche of harmful alga Aureococcus anophagefferens revealed through ecogenomics.</title>
        <authorList>
            <person name="Gobler C.J."/>
            <person name="Berry D.L."/>
            <person name="Dyhrman S.T."/>
            <person name="Wilhelm S.W."/>
            <person name="Salamov A."/>
            <person name="Lobanov A.V."/>
            <person name="Zhang Y."/>
            <person name="Collier J.L."/>
            <person name="Wurch L.L."/>
            <person name="Kustka A.B."/>
            <person name="Dill B.D."/>
            <person name="Shah M."/>
            <person name="VerBerkmoes N.C."/>
            <person name="Kuo A."/>
            <person name="Terry A."/>
            <person name="Pangilinan J."/>
            <person name="Lindquist E.A."/>
            <person name="Lucas S."/>
            <person name="Paulsen I.T."/>
            <person name="Hattenrath-Lehmann T.K."/>
            <person name="Talmage S.C."/>
            <person name="Walker E.A."/>
            <person name="Koch F."/>
            <person name="Burson A.M."/>
            <person name="Marcoval M.A."/>
            <person name="Tang Y.Z."/>
            <person name="Lecleir G.R."/>
            <person name="Coyne K.J."/>
            <person name="Berg G.M."/>
            <person name="Bertrand E.M."/>
            <person name="Saito M.A."/>
            <person name="Gladyshev V.N."/>
            <person name="Grigoriev I.V."/>
        </authorList>
    </citation>
    <scope>NUCLEOTIDE SEQUENCE [LARGE SCALE GENOMIC DNA]</scope>
    <source>
        <strain evidence="10">CCMP 1984</strain>
    </source>
</reference>
<keyword evidence="8" id="KW-0732">Signal</keyword>
<evidence type="ECO:0000256" key="3">
    <source>
        <dbReference type="ARBA" id="ARBA00022692"/>
    </source>
</evidence>
<dbReference type="SUPFAM" id="SSF103506">
    <property type="entry name" value="Mitochondrial carrier"/>
    <property type="match status" value="1"/>
</dbReference>
<dbReference type="EMBL" id="GL833145">
    <property type="protein sequence ID" value="EGB05011.1"/>
    <property type="molecule type" value="Genomic_DNA"/>
</dbReference>
<evidence type="ECO:0000256" key="5">
    <source>
        <dbReference type="ARBA" id="ARBA00023136"/>
    </source>
</evidence>
<dbReference type="InParanoid" id="F0YIR6"/>
<dbReference type="OrthoDB" id="270584at2759"/>
<keyword evidence="10" id="KW-1185">Reference proteome</keyword>
<dbReference type="GO" id="GO:0016020">
    <property type="term" value="C:membrane"/>
    <property type="evidence" value="ECO:0007669"/>
    <property type="project" value="UniProtKB-SubCell"/>
</dbReference>
<sequence>MGFKHAIVLWHFYHLVSGEALPSPTGRECLSERRLARRWRKWSIPASQSVDQALRVIFSGAYKPPPPACTTTAVTRNLKFLAAGAIAGVVSRTLVSPLEVVATVNMAAVGTVEGPIDMLTRLWALEGATGFYKGNGANCLKVAPTKGIQFVSFEFFKQQILFLKRWQNKAEALEPIERLIAGGLAGMVAAACVYPLETVKSLLTVERGRYGEGIIESLKTFVEEQGFCALYRGLVPTLMAMFPYVGVEFCTYETCRSIISSGGQRMTTIETMSLGALAGMVAQISCHPLDVVRKRLQLQGIGGRPKTFRNMFDGLAGISKTEGGRGLYKGLKPACLATLPSTGSSYVVYETAKNLFGIGSAGQ</sequence>
<keyword evidence="2 7" id="KW-0813">Transport</keyword>
<evidence type="ECO:0000256" key="4">
    <source>
        <dbReference type="ARBA" id="ARBA00022737"/>
    </source>
</evidence>
<evidence type="ECO:0008006" key="11">
    <source>
        <dbReference type="Google" id="ProtNLM"/>
    </source>
</evidence>
<evidence type="ECO:0000256" key="8">
    <source>
        <dbReference type="SAM" id="SignalP"/>
    </source>
</evidence>
<keyword evidence="3 6" id="KW-0812">Transmembrane</keyword>
<comment type="subcellular location">
    <subcellularLocation>
        <location evidence="1">Membrane</location>
        <topology evidence="1">Multi-pass membrane protein</topology>
    </subcellularLocation>
</comment>
<dbReference type="KEGG" id="aaf:AURANDRAFT_38765"/>